<evidence type="ECO:0008006" key="4">
    <source>
        <dbReference type="Google" id="ProtNLM"/>
    </source>
</evidence>
<keyword evidence="3" id="KW-1185">Reference proteome</keyword>
<comment type="caution">
    <text evidence="2">The sequence shown here is derived from an EMBL/GenBank/DDBJ whole genome shotgun (WGS) entry which is preliminary data.</text>
</comment>
<reference evidence="2 3" key="1">
    <citation type="journal article" date="2019" name="Int. J. Syst. Evol. Microbiol.">
        <title>The Global Catalogue of Microorganisms (GCM) 10K type strain sequencing project: providing services to taxonomists for standard genome sequencing and annotation.</title>
        <authorList>
            <consortium name="The Broad Institute Genomics Platform"/>
            <consortium name="The Broad Institute Genome Sequencing Center for Infectious Disease"/>
            <person name="Wu L."/>
            <person name="Ma J."/>
        </authorList>
    </citation>
    <scope>NUCLEOTIDE SEQUENCE [LARGE SCALE GENOMIC DNA]</scope>
    <source>
        <strain evidence="2 3">JCM 11136</strain>
    </source>
</reference>
<name>A0ABN1QB02_9ACTN</name>
<feature type="transmembrane region" description="Helical" evidence="1">
    <location>
        <begin position="20"/>
        <end position="40"/>
    </location>
</feature>
<evidence type="ECO:0000313" key="3">
    <source>
        <dbReference type="Proteomes" id="UP001501578"/>
    </source>
</evidence>
<dbReference type="Proteomes" id="UP001501578">
    <property type="component" value="Unassembled WGS sequence"/>
</dbReference>
<evidence type="ECO:0000256" key="1">
    <source>
        <dbReference type="SAM" id="Phobius"/>
    </source>
</evidence>
<dbReference type="RefSeq" id="WP_343952565.1">
    <property type="nucleotide sequence ID" value="NZ_BAAAHQ010000026.1"/>
</dbReference>
<evidence type="ECO:0000313" key="2">
    <source>
        <dbReference type="EMBL" id="GAA0940093.1"/>
    </source>
</evidence>
<protein>
    <recommendedName>
        <fullName evidence="4">Integral membrane protein</fullName>
    </recommendedName>
</protein>
<keyword evidence="1" id="KW-0812">Transmembrane</keyword>
<organism evidence="2 3">
    <name type="scientific">Nonomuraea longicatena</name>
    <dbReference type="NCBI Taxonomy" id="83682"/>
    <lineage>
        <taxon>Bacteria</taxon>
        <taxon>Bacillati</taxon>
        <taxon>Actinomycetota</taxon>
        <taxon>Actinomycetes</taxon>
        <taxon>Streptosporangiales</taxon>
        <taxon>Streptosporangiaceae</taxon>
        <taxon>Nonomuraea</taxon>
    </lineage>
</organism>
<dbReference type="EMBL" id="BAAAHQ010000026">
    <property type="protein sequence ID" value="GAA0940093.1"/>
    <property type="molecule type" value="Genomic_DNA"/>
</dbReference>
<feature type="transmembrane region" description="Helical" evidence="1">
    <location>
        <begin position="60"/>
        <end position="81"/>
    </location>
</feature>
<accession>A0ABN1QB02</accession>
<keyword evidence="1" id="KW-1133">Transmembrane helix</keyword>
<gene>
    <name evidence="2" type="ORF">GCM10009560_51240</name>
</gene>
<proteinExistence type="predicted"/>
<keyword evidence="1" id="KW-0472">Membrane</keyword>
<sequence>MIAIIAALLRLPVNRIARRLILGVSWAGAAFVTAGVIGFAGRATGLIVEPGKPPQSWAAWVSLAVGAIWVVAWVSATIGAIRNRPSAVAASRPDQLSAR</sequence>